<dbReference type="OrthoDB" id="9800023at2"/>
<protein>
    <submittedName>
        <fullName evidence="4">Helix-turn-helix domain-containing protein</fullName>
    </submittedName>
</protein>
<proteinExistence type="predicted"/>
<reference evidence="3 6" key="2">
    <citation type="submission" date="2020-08" db="EMBL/GenBank/DDBJ databases">
        <title>Genomic Encyclopedia of Type Strains, Phase III (KMG-III): the genomes of soil and plant-associated and newly described type strains.</title>
        <authorList>
            <person name="Whitman W."/>
        </authorList>
    </citation>
    <scope>NUCLEOTIDE SEQUENCE [LARGE SCALE GENOMIC DNA]</scope>
    <source>
        <strain evidence="3 6">CECT 7753</strain>
    </source>
</reference>
<evidence type="ECO:0000256" key="1">
    <source>
        <dbReference type="SAM" id="MobiDB-lite"/>
    </source>
</evidence>
<dbReference type="AlphaFoldDB" id="A0A4P8HMF3"/>
<evidence type="ECO:0000313" key="5">
    <source>
        <dbReference type="Proteomes" id="UP000298763"/>
    </source>
</evidence>
<dbReference type="InterPro" id="IPR041657">
    <property type="entry name" value="HTH_17"/>
</dbReference>
<accession>A0A4P8HMF3</accession>
<evidence type="ECO:0000313" key="6">
    <source>
        <dbReference type="Proteomes" id="UP000584325"/>
    </source>
</evidence>
<evidence type="ECO:0000259" key="2">
    <source>
        <dbReference type="Pfam" id="PF12728"/>
    </source>
</evidence>
<dbReference type="EMBL" id="JACHXS010000006">
    <property type="protein sequence ID" value="MBB3222581.1"/>
    <property type="molecule type" value="Genomic_DNA"/>
</dbReference>
<feature type="region of interest" description="Disordered" evidence="1">
    <location>
        <begin position="64"/>
        <end position="123"/>
    </location>
</feature>
<gene>
    <name evidence="4" type="ORF">FCL38_11020</name>
    <name evidence="3" type="ORF">FHS02_003404</name>
</gene>
<sequence>MPTYAIAPDTLNAAQAADMLFADIETILILARSGELPGAKVGKSWVFLREDVIAFLRGRVRAETGQRKRPLMPDAVLMPRPSRQRRQPPVLPALPMPQGESAQHTQGRSTTKRQRLLTDDCIE</sequence>
<feature type="compositionally biased region" description="Polar residues" evidence="1">
    <location>
        <begin position="100"/>
        <end position="109"/>
    </location>
</feature>
<feature type="domain" description="Helix-turn-helix" evidence="2">
    <location>
        <begin position="11"/>
        <end position="59"/>
    </location>
</feature>
<evidence type="ECO:0000313" key="3">
    <source>
        <dbReference type="EMBL" id="MBB3222581.1"/>
    </source>
</evidence>
<dbReference type="EMBL" id="CP040017">
    <property type="protein sequence ID" value="QCP10897.1"/>
    <property type="molecule type" value="Genomic_DNA"/>
</dbReference>
<dbReference type="Proteomes" id="UP000584325">
    <property type="component" value="Unassembled WGS sequence"/>
</dbReference>
<dbReference type="Pfam" id="PF12728">
    <property type="entry name" value="HTH_17"/>
    <property type="match status" value="1"/>
</dbReference>
<organism evidence="3 6">
    <name type="scientific">Pseudoduganella umbonata</name>
    <dbReference type="NCBI Taxonomy" id="864828"/>
    <lineage>
        <taxon>Bacteria</taxon>
        <taxon>Pseudomonadati</taxon>
        <taxon>Pseudomonadota</taxon>
        <taxon>Betaproteobacteria</taxon>
        <taxon>Burkholderiales</taxon>
        <taxon>Oxalobacteraceae</taxon>
        <taxon>Telluria group</taxon>
        <taxon>Pseudoduganella</taxon>
    </lineage>
</organism>
<name>A0A4P8HMF3_9BURK</name>
<reference evidence="4 5" key="1">
    <citation type="submission" date="2019-05" db="EMBL/GenBank/DDBJ databases">
        <title>Draft Genome Sequences of Six Type Strains of the Genus Massilia.</title>
        <authorList>
            <person name="Miess H."/>
            <person name="Frediansyhah A."/>
            <person name="Gross H."/>
        </authorList>
    </citation>
    <scope>NUCLEOTIDE SEQUENCE [LARGE SCALE GENOMIC DNA]</scope>
    <source>
        <strain evidence="4 5">DSMZ 26121</strain>
    </source>
</reference>
<evidence type="ECO:0000313" key="4">
    <source>
        <dbReference type="EMBL" id="QCP10897.1"/>
    </source>
</evidence>
<dbReference type="Proteomes" id="UP000298763">
    <property type="component" value="Chromosome"/>
</dbReference>
<dbReference type="RefSeq" id="WP_137313775.1">
    <property type="nucleotide sequence ID" value="NZ_CP040017.1"/>
</dbReference>
<keyword evidence="5" id="KW-1185">Reference proteome</keyword>